<proteinExistence type="predicted"/>
<reference evidence="2" key="1">
    <citation type="submission" date="2015-12" db="EMBL/GenBank/DDBJ databases">
        <title>De novo transcriptome assembly of four potential Pierce s Disease insect vectors from Arizona vineyards.</title>
        <authorList>
            <person name="Tassone E.E."/>
        </authorList>
    </citation>
    <scope>NUCLEOTIDE SEQUENCE</scope>
</reference>
<feature type="region of interest" description="Disordered" evidence="1">
    <location>
        <begin position="1"/>
        <end position="74"/>
    </location>
</feature>
<evidence type="ECO:0000313" key="2">
    <source>
        <dbReference type="EMBL" id="JAS15286.1"/>
    </source>
</evidence>
<accession>A0A1B6CP87</accession>
<dbReference type="AlphaFoldDB" id="A0A1B6CP87"/>
<protein>
    <submittedName>
        <fullName evidence="2">Uncharacterized protein</fullName>
    </submittedName>
</protein>
<sequence>MNNFEREEERIRNLFDSVSSEIERDNEVRDSSSDEEDHVSASEHETDSDQEAESGTENDSEDTSGEDDIPLSTRLDVLFGKNGTQWKKNPSTQNVRTRSVNIVSHLPGVKQAAKNAKTLIDAFFIIF</sequence>
<name>A0A1B6CP87_9HEMI</name>
<feature type="compositionally biased region" description="Acidic residues" evidence="1">
    <location>
        <begin position="48"/>
        <end position="69"/>
    </location>
</feature>
<gene>
    <name evidence="2" type="ORF">g.45222</name>
</gene>
<organism evidence="2">
    <name type="scientific">Clastoptera arizonana</name>
    <name type="common">Arizona spittle bug</name>
    <dbReference type="NCBI Taxonomy" id="38151"/>
    <lineage>
        <taxon>Eukaryota</taxon>
        <taxon>Metazoa</taxon>
        <taxon>Ecdysozoa</taxon>
        <taxon>Arthropoda</taxon>
        <taxon>Hexapoda</taxon>
        <taxon>Insecta</taxon>
        <taxon>Pterygota</taxon>
        <taxon>Neoptera</taxon>
        <taxon>Paraneoptera</taxon>
        <taxon>Hemiptera</taxon>
        <taxon>Auchenorrhyncha</taxon>
        <taxon>Cercopoidea</taxon>
        <taxon>Clastopteridae</taxon>
        <taxon>Clastoptera</taxon>
    </lineage>
</organism>
<evidence type="ECO:0000256" key="1">
    <source>
        <dbReference type="SAM" id="MobiDB-lite"/>
    </source>
</evidence>
<feature type="compositionally biased region" description="Basic and acidic residues" evidence="1">
    <location>
        <begin position="21"/>
        <end position="47"/>
    </location>
</feature>
<dbReference type="EMBL" id="GEDC01022012">
    <property type="protein sequence ID" value="JAS15286.1"/>
    <property type="molecule type" value="Transcribed_RNA"/>
</dbReference>
<feature type="compositionally biased region" description="Basic and acidic residues" evidence="1">
    <location>
        <begin position="1"/>
        <end position="13"/>
    </location>
</feature>